<evidence type="ECO:0000256" key="1">
    <source>
        <dbReference type="SAM" id="MobiDB-lite"/>
    </source>
</evidence>
<protein>
    <submittedName>
        <fullName evidence="2">Uncharacterized protein</fullName>
    </submittedName>
</protein>
<reference evidence="2" key="1">
    <citation type="submission" date="2020-05" db="EMBL/GenBank/DDBJ databases">
        <authorList>
            <person name="Chiriac C."/>
            <person name="Salcher M."/>
            <person name="Ghai R."/>
            <person name="Kavagutti S V."/>
        </authorList>
    </citation>
    <scope>NUCLEOTIDE SEQUENCE</scope>
</reference>
<organism evidence="2">
    <name type="scientific">uncultured Caudovirales phage</name>
    <dbReference type="NCBI Taxonomy" id="2100421"/>
    <lineage>
        <taxon>Viruses</taxon>
        <taxon>Duplodnaviria</taxon>
        <taxon>Heunggongvirae</taxon>
        <taxon>Uroviricota</taxon>
        <taxon>Caudoviricetes</taxon>
        <taxon>Peduoviridae</taxon>
        <taxon>Maltschvirus</taxon>
        <taxon>Maltschvirus maltsch</taxon>
    </lineage>
</organism>
<feature type="compositionally biased region" description="Polar residues" evidence="1">
    <location>
        <begin position="30"/>
        <end position="41"/>
    </location>
</feature>
<sequence>MLQQAQKVNAPAPSAMMNQPSAMSTDLRGQDTNFSVPSIPSSRVMAQVNESIERFENVPGPHARMMKQSQVLR</sequence>
<proteinExistence type="predicted"/>
<feature type="region of interest" description="Disordered" evidence="1">
    <location>
        <begin position="1"/>
        <end position="41"/>
    </location>
</feature>
<name>A0A6J7X5Q6_9CAUD</name>
<accession>A0A6J7X5Q6</accession>
<gene>
    <name evidence="2" type="ORF">UFOVP755_65</name>
</gene>
<dbReference type="EMBL" id="LR798356">
    <property type="protein sequence ID" value="CAB5226160.1"/>
    <property type="molecule type" value="Genomic_DNA"/>
</dbReference>
<evidence type="ECO:0000313" key="2">
    <source>
        <dbReference type="EMBL" id="CAB5226160.1"/>
    </source>
</evidence>